<dbReference type="RefSeq" id="XP_018018491.1">
    <property type="nucleotide sequence ID" value="XM_018163002.2"/>
</dbReference>
<dbReference type="AlphaFoldDB" id="A0A8B7P072"/>
<reference evidence="6" key="1">
    <citation type="submission" date="2025-08" db="UniProtKB">
        <authorList>
            <consortium name="RefSeq"/>
        </authorList>
    </citation>
    <scope>IDENTIFICATION</scope>
    <source>
        <tissue evidence="6">Whole organism</tissue>
    </source>
</reference>
<evidence type="ECO:0000313" key="5">
    <source>
        <dbReference type="Proteomes" id="UP000694843"/>
    </source>
</evidence>
<dbReference type="OMA" id="NKQDYKH"/>
<dbReference type="Pfam" id="PF06588">
    <property type="entry name" value="Muskelin_N"/>
    <property type="match status" value="1"/>
</dbReference>
<dbReference type="InterPro" id="IPR015915">
    <property type="entry name" value="Kelch-typ_b-propeller"/>
</dbReference>
<dbReference type="InterPro" id="IPR056737">
    <property type="entry name" value="Beta-prop_ATRN-MKLN-like"/>
</dbReference>
<keyword evidence="1" id="KW-0880">Kelch repeat</keyword>
<dbReference type="Proteomes" id="UP000694843">
    <property type="component" value="Unplaced"/>
</dbReference>
<feature type="region of interest" description="Disordered" evidence="3">
    <location>
        <begin position="491"/>
        <end position="514"/>
    </location>
</feature>
<dbReference type="PANTHER" id="PTHR15526">
    <property type="entry name" value="MUSKELIN"/>
    <property type="match status" value="1"/>
</dbReference>
<dbReference type="CTD" id="36386"/>
<dbReference type="SUPFAM" id="SSF49785">
    <property type="entry name" value="Galactose-binding domain-like"/>
    <property type="match status" value="1"/>
</dbReference>
<dbReference type="Pfam" id="PF24981">
    <property type="entry name" value="Beta-prop_ATRN-LZTR1"/>
    <property type="match status" value="1"/>
</dbReference>
<dbReference type="InterPro" id="IPR000421">
    <property type="entry name" value="FA58C"/>
</dbReference>
<protein>
    <submittedName>
        <fullName evidence="6">Muskelin</fullName>
    </submittedName>
</protein>
<gene>
    <name evidence="6" type="primary">LOC108675010</name>
</gene>
<sequence length="911" mass="101835">MELLHSHSTVKLAYTIQKYSSFSSKFAPENILVDNPQDQTSRWSSDSHVPPQFLVMKLESPAIVTSITFGKYEKSHVCNVKKLQVWGGLTEDHMMLLFDGGLKNDPHPETFSLKHTVADMPFPVRYIKLLPLQAWGSTFNFSIWHVALSGCPDPALVRRCIHTYTLHCEREALRVCLKHLRHNRYIEAFTALSREANTRLEHPVLTRLYQACTEHDGTELVENLISRALQSGLFNEYLSGQPLAPVWRQLIPPPGAAPNTSPGMRGGHQLCCDTQTQSIYLFGGWDGQEDLSDLWCYNIPANEWSCISPDTRIQGGPSPRSCHKLCLDSERRQLFTLGRYVDSKMRTADNLKSDFYLYELDSGRWTLITEDTAEVGGPRLVFDHQMVMDAEKRVIYVFGGRVLTQSRWEGVSLENERSVSSNGGFSPAELQFSGLYRYDVATNTWTCLREDDPAPARSSTGTFTGRVSDISRDAPASPSVSAAVAASSSSRSLNSSNISSPSTSSSSSSSGSSSLRSRVGHSMLFHPITRQLFILAGQRNKEYLTDFFTYQVDTDVITCINEKNSPRGCASISAVRPPGVASSAQGLNILEGGALLGASFPPRHSDVPPAGFTQKATIDPVLEEIHVLSGLSKEKDKQDTVCNSFWVYSIPHNKWSCIYHNELSGDGPDNRDEPCPRFAHQLVYDHVNKIHYMFGGNPGRHQQPKMRLDDFWSLQLSRPSPEKLLQEIVFIIRKSWYEELAVRDSSEALRYLQTELHEAVDHNNPEQVTELQRLACTLFQPPDPEICQPPPLTSLPQPPPQNLPLFSDLLSPQLPPNLDLLNSDARASASSSPLLMDMSGSNSLTMQDNSLMLPENSLTLPEISMPGSPSSTEQLIAWRHRHRSELFNVLTKYFPENMTQPKTNLVDLVTL</sequence>
<dbReference type="PANTHER" id="PTHR15526:SF5">
    <property type="entry name" value="MUSKELIN"/>
    <property type="match status" value="1"/>
</dbReference>
<feature type="domain" description="F5/8 type C" evidence="4">
    <location>
        <begin position="1"/>
        <end position="151"/>
    </location>
</feature>
<keyword evidence="5" id="KW-1185">Reference proteome</keyword>
<dbReference type="PROSITE" id="PS50022">
    <property type="entry name" value="FA58C_3"/>
    <property type="match status" value="1"/>
</dbReference>
<dbReference type="OrthoDB" id="10052615at2759"/>
<dbReference type="PROSITE" id="PS50896">
    <property type="entry name" value="LISH"/>
    <property type="match status" value="1"/>
</dbReference>
<dbReference type="SUPFAM" id="SSF117281">
    <property type="entry name" value="Kelch motif"/>
    <property type="match status" value="1"/>
</dbReference>
<accession>A0A8B7P072</accession>
<proteinExistence type="predicted"/>
<evidence type="ECO:0000256" key="1">
    <source>
        <dbReference type="ARBA" id="ARBA00022441"/>
    </source>
</evidence>
<dbReference type="InterPro" id="IPR052456">
    <property type="entry name" value="CTLH_complex_component"/>
</dbReference>
<dbReference type="InterPro" id="IPR008979">
    <property type="entry name" value="Galactose-bd-like_sf"/>
</dbReference>
<keyword evidence="2" id="KW-0677">Repeat</keyword>
<evidence type="ECO:0000313" key="6">
    <source>
        <dbReference type="RefSeq" id="XP_018018491.1"/>
    </source>
</evidence>
<dbReference type="InterPro" id="IPR010565">
    <property type="entry name" value="Muskelin_N"/>
</dbReference>
<feature type="region of interest" description="Disordered" evidence="3">
    <location>
        <begin position="449"/>
        <end position="475"/>
    </location>
</feature>
<dbReference type="GeneID" id="108675010"/>
<dbReference type="GO" id="GO:0005737">
    <property type="term" value="C:cytoplasm"/>
    <property type="evidence" value="ECO:0007669"/>
    <property type="project" value="TreeGrafter"/>
</dbReference>
<evidence type="ECO:0000256" key="2">
    <source>
        <dbReference type="ARBA" id="ARBA00022737"/>
    </source>
</evidence>
<dbReference type="Gene3D" id="2.60.120.260">
    <property type="entry name" value="Galactose-binding domain-like"/>
    <property type="match status" value="1"/>
</dbReference>
<evidence type="ECO:0000259" key="4">
    <source>
        <dbReference type="PROSITE" id="PS50022"/>
    </source>
</evidence>
<dbReference type="InterPro" id="IPR006594">
    <property type="entry name" value="LisH"/>
</dbReference>
<organism evidence="5 6">
    <name type="scientific">Hyalella azteca</name>
    <name type="common">Amphipod</name>
    <dbReference type="NCBI Taxonomy" id="294128"/>
    <lineage>
        <taxon>Eukaryota</taxon>
        <taxon>Metazoa</taxon>
        <taxon>Ecdysozoa</taxon>
        <taxon>Arthropoda</taxon>
        <taxon>Crustacea</taxon>
        <taxon>Multicrustacea</taxon>
        <taxon>Malacostraca</taxon>
        <taxon>Eumalacostraca</taxon>
        <taxon>Peracarida</taxon>
        <taxon>Amphipoda</taxon>
        <taxon>Senticaudata</taxon>
        <taxon>Talitrida</taxon>
        <taxon>Talitroidea</taxon>
        <taxon>Hyalellidae</taxon>
        <taxon>Hyalella</taxon>
    </lineage>
</organism>
<evidence type="ECO:0000256" key="3">
    <source>
        <dbReference type="SAM" id="MobiDB-lite"/>
    </source>
</evidence>
<dbReference type="Gene3D" id="2.120.10.80">
    <property type="entry name" value="Kelch-type beta propeller"/>
    <property type="match status" value="2"/>
</dbReference>
<name>A0A8B7P072_HYAAZ</name>
<dbReference type="KEGG" id="hazt:108675010"/>